<sequence>MLLRTRISLIFLLGLVILALGLLLASDLRERETEERFTEVAVTGQKALWQQLVTGESTALATLETPIRSDRGLARAVEERARAAIGSAMRRLVSDSELAPDVLEITNADGELVYSSRTGIDTARTLDLTSLAEVADGTSLSGLWQDRGDRFLVVHAFPLRAPAGGASGDSLVVTLGSDAGSLLESFSEAMEAPAYLVNPRGRMVVGSAPELWERLEPKPALRSTSMETMEDDERLYSVSGVPVQDLSEGTAGLLVTIRDATGPLSRLQTIDRVTLAAGLGFLLLTALGLHLYLRSSFRPLERAIDTLNALGRQEQQSGESAPRGDEIDRIGLAIRQLRSSLQSLSDLRLQRERQRRRQERLIRTRLQDLAGALDSDARDEIMGLLESAQQAEGAEGLADSAAKDHDLVFLANVLQLLSRRVTEQHQRLNDLIAELRDALITKTKLAGIQQELDIARQVQLALVPTDFPVLAGAEVQGGMTPAKEVGGDFFDFFQLSEDTYALMVGDVSGKGVPAALFMAISRTLLRATARYERDPARCVKSVNDLLASENEQMLFVTLFYGIFNTRTGRLDYVNAGHNPPLLVGKEGAGRYLPTTGDMALAVMDDVSFTHESIEVGPGETLFVFTDGITEAFNTDEEAYGESRLQAVAERLQCESGVIEWVGGVMEDLESFVGEAEQSDDITYLAVRRRTEDS</sequence>
<dbReference type="PANTHER" id="PTHR43156:SF2">
    <property type="entry name" value="STAGE II SPORULATION PROTEIN E"/>
    <property type="match status" value="1"/>
</dbReference>
<name>A0ABV8UMG7_9PROT</name>
<dbReference type="Pfam" id="PF07228">
    <property type="entry name" value="SpoIIE"/>
    <property type="match status" value="1"/>
</dbReference>
<dbReference type="SMART" id="SM00331">
    <property type="entry name" value="PP2C_SIG"/>
    <property type="match status" value="1"/>
</dbReference>
<evidence type="ECO:0000313" key="3">
    <source>
        <dbReference type="EMBL" id="MFC4352478.1"/>
    </source>
</evidence>
<dbReference type="InterPro" id="IPR052016">
    <property type="entry name" value="Bact_Sigma-Reg"/>
</dbReference>
<dbReference type="EMBL" id="JBHSCW010000007">
    <property type="protein sequence ID" value="MFC4352478.1"/>
    <property type="molecule type" value="Genomic_DNA"/>
</dbReference>
<dbReference type="RefSeq" id="WP_382422829.1">
    <property type="nucleotide sequence ID" value="NZ_JBHSCW010000007.1"/>
</dbReference>
<dbReference type="PANTHER" id="PTHR43156">
    <property type="entry name" value="STAGE II SPORULATION PROTEIN E-RELATED"/>
    <property type="match status" value="1"/>
</dbReference>
<dbReference type="PROSITE" id="PS50885">
    <property type="entry name" value="HAMP"/>
    <property type="match status" value="1"/>
</dbReference>
<dbReference type="Proteomes" id="UP001595799">
    <property type="component" value="Unassembled WGS sequence"/>
</dbReference>
<reference evidence="4" key="1">
    <citation type="journal article" date="2019" name="Int. J. Syst. Evol. Microbiol.">
        <title>The Global Catalogue of Microorganisms (GCM) 10K type strain sequencing project: providing services to taxonomists for standard genome sequencing and annotation.</title>
        <authorList>
            <consortium name="The Broad Institute Genomics Platform"/>
            <consortium name="The Broad Institute Genome Sequencing Center for Infectious Disease"/>
            <person name="Wu L."/>
            <person name="Ma J."/>
        </authorList>
    </citation>
    <scope>NUCLEOTIDE SEQUENCE [LARGE SCALE GENOMIC DNA]</scope>
    <source>
        <strain evidence="4">CECT 8472</strain>
    </source>
</reference>
<dbReference type="InterPro" id="IPR036457">
    <property type="entry name" value="PPM-type-like_dom_sf"/>
</dbReference>
<protein>
    <submittedName>
        <fullName evidence="3">PP2C family protein-serine/threonine phosphatase</fullName>
        <ecNumber evidence="3">3.1.3.16</ecNumber>
    </submittedName>
</protein>
<evidence type="ECO:0000256" key="1">
    <source>
        <dbReference type="ARBA" id="ARBA00022801"/>
    </source>
</evidence>
<organism evidence="3 4">
    <name type="scientific">Fodinicurvata halophila</name>
    <dbReference type="NCBI Taxonomy" id="1419723"/>
    <lineage>
        <taxon>Bacteria</taxon>
        <taxon>Pseudomonadati</taxon>
        <taxon>Pseudomonadota</taxon>
        <taxon>Alphaproteobacteria</taxon>
        <taxon>Rhodospirillales</taxon>
        <taxon>Rhodovibrionaceae</taxon>
        <taxon>Fodinicurvata</taxon>
    </lineage>
</organism>
<dbReference type="InterPro" id="IPR001932">
    <property type="entry name" value="PPM-type_phosphatase-like_dom"/>
</dbReference>
<comment type="caution">
    <text evidence="3">The sequence shown here is derived from an EMBL/GenBank/DDBJ whole genome shotgun (WGS) entry which is preliminary data.</text>
</comment>
<evidence type="ECO:0000259" key="2">
    <source>
        <dbReference type="PROSITE" id="PS50885"/>
    </source>
</evidence>
<gene>
    <name evidence="3" type="ORF">ACFOW6_13085</name>
</gene>
<dbReference type="EC" id="3.1.3.16" evidence="3"/>
<dbReference type="GO" id="GO:0004722">
    <property type="term" value="F:protein serine/threonine phosphatase activity"/>
    <property type="evidence" value="ECO:0007669"/>
    <property type="project" value="UniProtKB-EC"/>
</dbReference>
<proteinExistence type="predicted"/>
<feature type="domain" description="HAMP" evidence="2">
    <location>
        <begin position="294"/>
        <end position="346"/>
    </location>
</feature>
<dbReference type="InterPro" id="IPR003660">
    <property type="entry name" value="HAMP_dom"/>
</dbReference>
<keyword evidence="1 3" id="KW-0378">Hydrolase</keyword>
<accession>A0ABV8UMG7</accession>
<keyword evidence="4" id="KW-1185">Reference proteome</keyword>
<evidence type="ECO:0000313" key="4">
    <source>
        <dbReference type="Proteomes" id="UP001595799"/>
    </source>
</evidence>
<dbReference type="Gene3D" id="3.60.40.10">
    <property type="entry name" value="PPM-type phosphatase domain"/>
    <property type="match status" value="1"/>
</dbReference>